<evidence type="ECO:0000259" key="1">
    <source>
        <dbReference type="Pfam" id="PF13550"/>
    </source>
</evidence>
<protein>
    <recommendedName>
        <fullName evidence="1">Tip attachment protein J domain-containing protein</fullName>
    </recommendedName>
</protein>
<dbReference type="Proteomes" id="UP000033400">
    <property type="component" value="Unassembled WGS sequence"/>
</dbReference>
<accession>A0A0F4VET8</accession>
<gene>
    <name evidence="2" type="ORF">VD17_02965</name>
</gene>
<reference evidence="2 3" key="1">
    <citation type="submission" date="2015-03" db="EMBL/GenBank/DDBJ databases">
        <title>Comparative genomics of Pseudomonas insights into diversity of traits involved in vanlence and defense.</title>
        <authorList>
            <person name="Qin Y."/>
        </authorList>
    </citation>
    <scope>NUCLEOTIDE SEQUENCE [LARGE SCALE GENOMIC DNA]</scope>
    <source>
        <strain evidence="2 3">H24</strain>
    </source>
</reference>
<dbReference type="Pfam" id="PF13550">
    <property type="entry name" value="Phage-tail_3"/>
    <property type="match status" value="1"/>
</dbReference>
<dbReference type="RefSeq" id="WP_046052602.1">
    <property type="nucleotide sequence ID" value="NZ_LACH01000003.1"/>
</dbReference>
<dbReference type="EMBL" id="LACH01000003">
    <property type="protein sequence ID" value="KJZ67239.1"/>
    <property type="molecule type" value="Genomic_DNA"/>
</dbReference>
<sequence>MVLAAYFVIMLIMMLVVMRMAKSPENAKPAGIEDFSFPTAAERPVQVLYGTRKLGGSNVLWYGDLRTNAIKQKVKTGFSSKKVTVGYKYYMGVQLGICHGPDVTLKQVWFDNDVAWEGTIKNGSFEINKPELFGGEEKNGGVGGTVSFYNGDLAQAANAYLQRVVGIDIVSPLRSLCHAVLEGFYIGNSETPAKISFVCSRFPKSPAGNAALEIIGDDANPAYVIYEFLTDQRFGASISKSLVDIATFESVAQTLFSEGYGVSGVVDSSKTASAIVDDLLKIINGNLVTDAATGKLKLKIVREDYDISSLAVVDASNIKSLSNFNRGSLDTAVNEVKIKYLSIADGFTERTATAQNLGLRIHKGDSDGVSYDTPSVSTAALAAKIAQREMRPLSVPLATCVVECNRSMFDAEMCDVVLLSWPPLAVENMVMRVMGVDLGSLEDSTIKLSLTQDVFGVTNTVYSDGSDKIWVKPTFDPVSPQAVEIVEAPAIFTSTAGLTRSLLVLAGQPSAGQQYKLITRQSGEGWAEQGDAAFTPAFELVEAMPAGAWTETDGPIIRGNIDDLDSYSVSENRQALGIMYIDGEWLSYESVTQLASTTCQLNNIRRGLFGTTPIAHPPSQKIWAVSEGHGITNGQFSAGSTVYIKTLVQTQTRRQTIDEAQEISYTIEGSNDQPFPPGQLRVNGSAGGQINGAATLSWRARGGSGQEVIFYDDDISQASASTYEITVFHSGRQVWQQSGVAGESWEFTGERGVNSGLLFDQLTFKIRATQVGFNNSVPLEVSVTRLSVA</sequence>
<proteinExistence type="predicted"/>
<name>A0A0F4VET8_PSEFL</name>
<dbReference type="AlphaFoldDB" id="A0A0F4VET8"/>
<dbReference type="OrthoDB" id="5917852at2"/>
<evidence type="ECO:0000313" key="3">
    <source>
        <dbReference type="Proteomes" id="UP000033400"/>
    </source>
</evidence>
<comment type="caution">
    <text evidence="2">The sequence shown here is derived from an EMBL/GenBank/DDBJ whole genome shotgun (WGS) entry which is preliminary data.</text>
</comment>
<feature type="domain" description="Tip attachment protein J" evidence="1">
    <location>
        <begin position="268"/>
        <end position="436"/>
    </location>
</feature>
<dbReference type="PATRIC" id="fig|294.133.peg.2352"/>
<evidence type="ECO:0000313" key="2">
    <source>
        <dbReference type="EMBL" id="KJZ67239.1"/>
    </source>
</evidence>
<organism evidence="2 3">
    <name type="scientific">Pseudomonas fluorescens</name>
    <dbReference type="NCBI Taxonomy" id="294"/>
    <lineage>
        <taxon>Bacteria</taxon>
        <taxon>Pseudomonadati</taxon>
        <taxon>Pseudomonadota</taxon>
        <taxon>Gammaproteobacteria</taxon>
        <taxon>Pseudomonadales</taxon>
        <taxon>Pseudomonadaceae</taxon>
        <taxon>Pseudomonas</taxon>
    </lineage>
</organism>
<dbReference type="InterPro" id="IPR032876">
    <property type="entry name" value="J_dom"/>
</dbReference>